<evidence type="ECO:0000256" key="6">
    <source>
        <dbReference type="ARBA" id="ARBA00035292"/>
    </source>
</evidence>
<dbReference type="SUPFAM" id="SSF55653">
    <property type="entry name" value="Ribosomal protein L9 C-domain"/>
    <property type="match status" value="1"/>
</dbReference>
<reference evidence="9" key="1">
    <citation type="journal article" date="2023" name="Front. Microbiol.">
        <title>Genome analysis of Candidatus Aschnera chinzeii, the bacterial endosymbiont of the blood-sucking bat fly Penicillidia jenynsii (Insecta: Diptera: Nycteribiidae).</title>
        <authorList>
            <person name="Koga R."/>
            <person name="Moriyama M."/>
            <person name="Nozaki T."/>
            <person name="Fukatsu T."/>
        </authorList>
    </citation>
    <scope>NUCLEOTIDE SEQUENCE</scope>
    <source>
        <strain evidence="9">Kw-01</strain>
    </source>
</reference>
<evidence type="ECO:0000259" key="8">
    <source>
        <dbReference type="PROSITE" id="PS00651"/>
    </source>
</evidence>
<dbReference type="InterPro" id="IPR009027">
    <property type="entry name" value="Ribosomal_bL9/RNase_H1_N"/>
</dbReference>
<evidence type="ECO:0000256" key="7">
    <source>
        <dbReference type="HAMAP-Rule" id="MF_00503"/>
    </source>
</evidence>
<sequence length="149" mass="16800">MQIILLKNISKLGNLGDIIHVKPGYARNFLIPYQKAILATKKNLESLNLKISTEKNKTEKIFNDALIYAQKINLLQTITLKAKASKEGKLFGSIGTRELINHLATKDINLKKDEICFPNGTIRTLGEHKVNIKLHNNLTTQLLVNIIEE</sequence>
<dbReference type="PANTHER" id="PTHR21368">
    <property type="entry name" value="50S RIBOSOMAL PROTEIN L9"/>
    <property type="match status" value="1"/>
</dbReference>
<dbReference type="AlphaFoldDB" id="A0AAT9G438"/>
<evidence type="ECO:0000256" key="1">
    <source>
        <dbReference type="ARBA" id="ARBA00010605"/>
    </source>
</evidence>
<keyword evidence="3 7" id="KW-0694">RNA-binding</keyword>
<reference evidence="9" key="2">
    <citation type="submission" date="2023-10" db="EMBL/GenBank/DDBJ databases">
        <authorList>
            <person name="Koga R."/>
            <person name="Fukatsu T."/>
        </authorList>
    </citation>
    <scope>NUCLEOTIDE SEQUENCE</scope>
    <source>
        <strain evidence="9">Kw-01</strain>
    </source>
</reference>
<dbReference type="InterPro" id="IPR036791">
    <property type="entry name" value="Ribosomal_bL9_C_sf"/>
</dbReference>
<organism evidence="9">
    <name type="scientific">Candidatus Aschnera chinzeii</name>
    <dbReference type="NCBI Taxonomy" id="1485666"/>
    <lineage>
        <taxon>Bacteria</taxon>
        <taxon>Pseudomonadati</taxon>
        <taxon>Pseudomonadota</taxon>
        <taxon>Gammaproteobacteria</taxon>
        <taxon>Enterobacterales</taxon>
        <taxon>Enterobacteriaceae</taxon>
        <taxon>Candidatus Aschnera</taxon>
    </lineage>
</organism>
<dbReference type="NCBIfam" id="TIGR00158">
    <property type="entry name" value="L9"/>
    <property type="match status" value="1"/>
</dbReference>
<name>A0AAT9G438_9ENTR</name>
<keyword evidence="4 7" id="KW-0689">Ribosomal protein</keyword>
<gene>
    <name evidence="7 9" type="primary">rplI</name>
    <name evidence="9" type="ORF">ACHINZ_1560</name>
</gene>
<dbReference type="Gene3D" id="3.40.5.10">
    <property type="entry name" value="Ribosomal protein L9, N-terminal domain"/>
    <property type="match status" value="1"/>
</dbReference>
<dbReference type="InterPro" id="IPR020594">
    <property type="entry name" value="Ribosomal_bL9_bac/chp"/>
</dbReference>
<dbReference type="GO" id="GO:0005840">
    <property type="term" value="C:ribosome"/>
    <property type="evidence" value="ECO:0007669"/>
    <property type="project" value="UniProtKB-KW"/>
</dbReference>
<dbReference type="Pfam" id="PF03948">
    <property type="entry name" value="Ribosomal_L9_C"/>
    <property type="match status" value="1"/>
</dbReference>
<evidence type="ECO:0000256" key="5">
    <source>
        <dbReference type="ARBA" id="ARBA00023274"/>
    </source>
</evidence>
<dbReference type="EMBL" id="AP028961">
    <property type="protein sequence ID" value="BET44486.1"/>
    <property type="molecule type" value="Genomic_DNA"/>
</dbReference>
<dbReference type="InterPro" id="IPR036935">
    <property type="entry name" value="Ribosomal_bL9_N_sf"/>
</dbReference>
<feature type="domain" description="Ribosomal protein L9" evidence="8">
    <location>
        <begin position="13"/>
        <end position="40"/>
    </location>
</feature>
<dbReference type="Gene3D" id="3.10.430.100">
    <property type="entry name" value="Ribosomal protein L9, C-terminal domain"/>
    <property type="match status" value="1"/>
</dbReference>
<proteinExistence type="inferred from homology"/>
<dbReference type="GO" id="GO:0019843">
    <property type="term" value="F:rRNA binding"/>
    <property type="evidence" value="ECO:0007669"/>
    <property type="project" value="UniProtKB-UniRule"/>
</dbReference>
<accession>A0AAT9G438</accession>
<dbReference type="InterPro" id="IPR000244">
    <property type="entry name" value="Ribosomal_bL9"/>
</dbReference>
<dbReference type="Pfam" id="PF01281">
    <property type="entry name" value="Ribosomal_L9_N"/>
    <property type="match status" value="1"/>
</dbReference>
<dbReference type="InterPro" id="IPR020069">
    <property type="entry name" value="Ribosomal_bL9_C"/>
</dbReference>
<evidence type="ECO:0000256" key="3">
    <source>
        <dbReference type="ARBA" id="ARBA00022884"/>
    </source>
</evidence>
<protein>
    <recommendedName>
        <fullName evidence="6 7">Large ribosomal subunit protein bL9</fullName>
    </recommendedName>
</protein>
<comment type="similarity">
    <text evidence="1 7">Belongs to the bacterial ribosomal protein bL9 family.</text>
</comment>
<dbReference type="SUPFAM" id="SSF55658">
    <property type="entry name" value="L9 N-domain-like"/>
    <property type="match status" value="1"/>
</dbReference>
<evidence type="ECO:0000256" key="2">
    <source>
        <dbReference type="ARBA" id="ARBA00022730"/>
    </source>
</evidence>
<dbReference type="GO" id="GO:0006412">
    <property type="term" value="P:translation"/>
    <property type="evidence" value="ECO:0007669"/>
    <property type="project" value="UniProtKB-UniRule"/>
</dbReference>
<dbReference type="GO" id="GO:1990904">
    <property type="term" value="C:ribonucleoprotein complex"/>
    <property type="evidence" value="ECO:0007669"/>
    <property type="project" value="UniProtKB-KW"/>
</dbReference>
<comment type="function">
    <text evidence="7">Binds to the 23S rRNA.</text>
</comment>
<keyword evidence="2 7" id="KW-0699">rRNA-binding</keyword>
<dbReference type="InterPro" id="IPR020070">
    <property type="entry name" value="Ribosomal_bL9_N"/>
</dbReference>
<dbReference type="PROSITE" id="PS00651">
    <property type="entry name" value="RIBOSOMAL_L9"/>
    <property type="match status" value="1"/>
</dbReference>
<dbReference type="HAMAP" id="MF_00503">
    <property type="entry name" value="Ribosomal_bL9"/>
    <property type="match status" value="1"/>
</dbReference>
<evidence type="ECO:0000313" key="9">
    <source>
        <dbReference type="EMBL" id="BET44486.1"/>
    </source>
</evidence>
<dbReference type="GO" id="GO:0003735">
    <property type="term" value="F:structural constituent of ribosome"/>
    <property type="evidence" value="ECO:0007669"/>
    <property type="project" value="InterPro"/>
</dbReference>
<keyword evidence="5 7" id="KW-0687">Ribonucleoprotein</keyword>
<evidence type="ECO:0000256" key="4">
    <source>
        <dbReference type="ARBA" id="ARBA00022980"/>
    </source>
</evidence>